<proteinExistence type="predicted"/>
<dbReference type="PANTHER" id="PTHR44688">
    <property type="entry name" value="DNA-BINDING TRANSCRIPTIONAL ACTIVATOR DEVR_DOSR"/>
    <property type="match status" value="1"/>
</dbReference>
<dbReference type="GO" id="GO:0006355">
    <property type="term" value="P:regulation of DNA-templated transcription"/>
    <property type="evidence" value="ECO:0007669"/>
    <property type="project" value="InterPro"/>
</dbReference>
<sequence>MYRLPPGGEGMPAALRTAPKSRRPAGPEKPGRASDLRVRLQELGGDARSANSAVTACLVWVADLLVDIADGLDDPRSAAALVDEAAAVLASAPRRARTVRNPAPPAEPLTARELTVLRRLQTGDPLRRIADDLFVSHNTVKSHTRAVYRKLGAHSRAEALRRARERGLLHQRPGRE</sequence>
<evidence type="ECO:0000313" key="6">
    <source>
        <dbReference type="EMBL" id="QST79098.1"/>
    </source>
</evidence>
<accession>A0A8A1UG91</accession>
<dbReference type="Pfam" id="PF00196">
    <property type="entry name" value="GerE"/>
    <property type="match status" value="1"/>
</dbReference>
<dbReference type="PRINTS" id="PR00038">
    <property type="entry name" value="HTHLUXR"/>
</dbReference>
<reference evidence="6" key="3">
    <citation type="journal article" date="2021" name="bioRxiv">
        <title>Bilateral symmetry of linear streptomycete chromosomes.</title>
        <authorList>
            <person name="Algora-Gallardo L."/>
            <person name="Schniete J.K."/>
            <person name="Mark D.R."/>
            <person name="Hunter I.S."/>
            <person name="Herron P.R."/>
        </authorList>
    </citation>
    <scope>NUCLEOTIDE SEQUENCE</scope>
    <source>
        <strain evidence="6">ATCC 10970</strain>
    </source>
</reference>
<feature type="domain" description="HTH luxR-type" evidence="5">
    <location>
        <begin position="102"/>
        <end position="167"/>
    </location>
</feature>
<dbReference type="SMART" id="SM00421">
    <property type="entry name" value="HTH_LUXR"/>
    <property type="match status" value="1"/>
</dbReference>
<gene>
    <name evidence="6" type="ORF">SRIM_001935</name>
</gene>
<dbReference type="PANTHER" id="PTHR44688:SF16">
    <property type="entry name" value="DNA-BINDING TRANSCRIPTIONAL ACTIVATOR DEVR_DOSR"/>
    <property type="match status" value="1"/>
</dbReference>
<dbReference type="Gene3D" id="1.10.10.10">
    <property type="entry name" value="Winged helix-like DNA-binding domain superfamily/Winged helix DNA-binding domain"/>
    <property type="match status" value="1"/>
</dbReference>
<evidence type="ECO:0000256" key="2">
    <source>
        <dbReference type="ARBA" id="ARBA00023125"/>
    </source>
</evidence>
<protein>
    <submittedName>
        <fullName evidence="6">Response regulator transcription factor</fullName>
    </submittedName>
</protein>
<dbReference type="Proteomes" id="UP000011074">
    <property type="component" value="Chromosome"/>
</dbReference>
<feature type="compositionally biased region" description="Basic and acidic residues" evidence="4">
    <location>
        <begin position="25"/>
        <end position="34"/>
    </location>
</feature>
<dbReference type="InterPro" id="IPR000792">
    <property type="entry name" value="Tscrpt_reg_LuxR_C"/>
</dbReference>
<evidence type="ECO:0000259" key="5">
    <source>
        <dbReference type="PROSITE" id="PS50043"/>
    </source>
</evidence>
<keyword evidence="1" id="KW-0805">Transcription regulation</keyword>
<name>A0A8A1UG91_STRR1</name>
<dbReference type="EMBL" id="CP048261">
    <property type="protein sequence ID" value="QST79098.1"/>
    <property type="molecule type" value="Genomic_DNA"/>
</dbReference>
<dbReference type="SUPFAM" id="SSF46894">
    <property type="entry name" value="C-terminal effector domain of the bipartite response regulators"/>
    <property type="match status" value="1"/>
</dbReference>
<keyword evidence="3" id="KW-0804">Transcription</keyword>
<feature type="region of interest" description="Disordered" evidence="4">
    <location>
        <begin position="1"/>
        <end position="34"/>
    </location>
</feature>
<evidence type="ECO:0000256" key="1">
    <source>
        <dbReference type="ARBA" id="ARBA00023015"/>
    </source>
</evidence>
<evidence type="ECO:0000256" key="3">
    <source>
        <dbReference type="ARBA" id="ARBA00023163"/>
    </source>
</evidence>
<dbReference type="PROSITE" id="PS50043">
    <property type="entry name" value="HTH_LUXR_2"/>
    <property type="match status" value="1"/>
</dbReference>
<dbReference type="InterPro" id="IPR016032">
    <property type="entry name" value="Sig_transdc_resp-reg_C-effctor"/>
</dbReference>
<evidence type="ECO:0000256" key="4">
    <source>
        <dbReference type="SAM" id="MobiDB-lite"/>
    </source>
</evidence>
<dbReference type="GO" id="GO:0003677">
    <property type="term" value="F:DNA binding"/>
    <property type="evidence" value="ECO:0007669"/>
    <property type="project" value="UniProtKB-KW"/>
</dbReference>
<evidence type="ECO:0000313" key="7">
    <source>
        <dbReference type="Proteomes" id="UP000011074"/>
    </source>
</evidence>
<reference evidence="6" key="2">
    <citation type="submission" date="2020-01" db="EMBL/GenBank/DDBJ databases">
        <authorList>
            <person name="Algora L."/>
            <person name="Schniete J.K."/>
            <person name="MacFadyen A."/>
            <person name="Hoskisson P.A."/>
            <person name="Hunter I.S."/>
            <person name="Herron P.R."/>
        </authorList>
    </citation>
    <scope>NUCLEOTIDE SEQUENCE</scope>
    <source>
        <strain evidence="6">ATCC 10970</strain>
    </source>
</reference>
<organism evidence="6 7">
    <name type="scientific">Streptomyces rimosus subsp. rimosus (strain ATCC 10970 / DSM 40260 / JCM 4667 / NRRL 2234)</name>
    <dbReference type="NCBI Taxonomy" id="1265868"/>
    <lineage>
        <taxon>Bacteria</taxon>
        <taxon>Bacillati</taxon>
        <taxon>Actinomycetota</taxon>
        <taxon>Actinomycetes</taxon>
        <taxon>Kitasatosporales</taxon>
        <taxon>Streptomycetaceae</taxon>
        <taxon>Streptomyces</taxon>
    </lineage>
</organism>
<dbReference type="CDD" id="cd06170">
    <property type="entry name" value="LuxR_C_like"/>
    <property type="match status" value="1"/>
</dbReference>
<keyword evidence="2" id="KW-0238">DNA-binding</keyword>
<dbReference type="AlphaFoldDB" id="A0A8A1UG91"/>
<dbReference type="InterPro" id="IPR036388">
    <property type="entry name" value="WH-like_DNA-bd_sf"/>
</dbReference>
<reference evidence="6" key="1">
    <citation type="submission" date="2012-12" db="EMBL/GenBank/DDBJ databases">
        <authorList>
            <person name="Pethick F.E."/>
            <person name="MacFadyen A.C."/>
            <person name="Tang Z."/>
            <person name="Sangal V."/>
            <person name="Tze-Tze L."/>
            <person name="Chu J."/>
            <person name="Guo M."/>
            <person name="Kirby R."/>
            <person name="Hoskisson P.A."/>
            <person name="Herron P.R."/>
            <person name="Hunter I.S."/>
        </authorList>
    </citation>
    <scope>NUCLEOTIDE SEQUENCE</scope>
    <source>
        <strain evidence="6">ATCC 10970</strain>
    </source>
</reference>